<feature type="transmembrane region" description="Helical" evidence="1">
    <location>
        <begin position="202"/>
        <end position="221"/>
    </location>
</feature>
<feature type="transmembrane region" description="Helical" evidence="1">
    <location>
        <begin position="227"/>
        <end position="247"/>
    </location>
</feature>
<accession>A0A5J5HWN3</accession>
<dbReference type="InterPro" id="IPR009574">
    <property type="entry name" value="DUF1189"/>
</dbReference>
<comment type="caution">
    <text evidence="2">The sequence shown here is derived from an EMBL/GenBank/DDBJ whole genome shotgun (WGS) entry which is preliminary data.</text>
</comment>
<evidence type="ECO:0000313" key="3">
    <source>
        <dbReference type="Proteomes" id="UP000326671"/>
    </source>
</evidence>
<keyword evidence="1" id="KW-1133">Transmembrane helix</keyword>
<dbReference type="Pfam" id="PF06691">
    <property type="entry name" value="DUF1189"/>
    <property type="match status" value="1"/>
</dbReference>
<reference evidence="2 3" key="1">
    <citation type="submission" date="2019-09" db="EMBL/GenBank/DDBJ databases">
        <title>Whole genome sequences of isolates from the Mars Exploration Rovers.</title>
        <authorList>
            <person name="Seuylemezian A."/>
            <person name="Vaishampayan P."/>
        </authorList>
    </citation>
    <scope>NUCLEOTIDE SEQUENCE [LARGE SCALE GENOMIC DNA]</scope>
    <source>
        <strain evidence="2 3">MER_TA_151</strain>
    </source>
</reference>
<dbReference type="AlphaFoldDB" id="A0A5J5HWN3"/>
<dbReference type="OrthoDB" id="1903376at2"/>
<proteinExistence type="predicted"/>
<evidence type="ECO:0000256" key="1">
    <source>
        <dbReference type="SAM" id="Phobius"/>
    </source>
</evidence>
<evidence type="ECO:0000313" key="2">
    <source>
        <dbReference type="EMBL" id="KAA9026307.1"/>
    </source>
</evidence>
<dbReference type="RefSeq" id="WP_150439956.1">
    <property type="nucleotide sequence ID" value="NZ_VYKL01000015.1"/>
</dbReference>
<dbReference type="EMBL" id="VYKL01000015">
    <property type="protein sequence ID" value="KAA9026307.1"/>
    <property type="molecule type" value="Genomic_DNA"/>
</dbReference>
<name>A0A5J5HWN3_9BACI</name>
<sequence>MNIFKQLIVSLYSPKDIASFRQQGIGKTILYVFFLTLLSVLPSVYYFSTSMMAGLHAIEDTVQSDIPPFQIEQGELTMEGNAPITINNGDLTIIFDSTGTLNQADVSQSNNTIFFLKNELSYTITGQTQSFPYSMLGDTRITNEDLISMINTLDSILPVMIPITVTVIYLFSAAIKFIEITALALFGLALKNLAGKNIKYNHLFRLSAYSITLPTIFFTIMDSLQTIVPSGFFIHWFVAIIMLMLSIKEIQSEN</sequence>
<dbReference type="Proteomes" id="UP000326671">
    <property type="component" value="Unassembled WGS sequence"/>
</dbReference>
<feature type="transmembrane region" description="Helical" evidence="1">
    <location>
        <begin position="167"/>
        <end position="190"/>
    </location>
</feature>
<keyword evidence="3" id="KW-1185">Reference proteome</keyword>
<protein>
    <submittedName>
        <fullName evidence="2">DUF1189 domain-containing protein</fullName>
    </submittedName>
</protein>
<feature type="transmembrane region" description="Helical" evidence="1">
    <location>
        <begin position="29"/>
        <end position="47"/>
    </location>
</feature>
<gene>
    <name evidence="2" type="ORF">F4V44_10605</name>
</gene>
<keyword evidence="1" id="KW-0472">Membrane</keyword>
<keyword evidence="1" id="KW-0812">Transmembrane</keyword>
<organism evidence="2 3">
    <name type="scientific">Niallia endozanthoxylica</name>
    <dbReference type="NCBI Taxonomy" id="2036016"/>
    <lineage>
        <taxon>Bacteria</taxon>
        <taxon>Bacillati</taxon>
        <taxon>Bacillota</taxon>
        <taxon>Bacilli</taxon>
        <taxon>Bacillales</taxon>
        <taxon>Bacillaceae</taxon>
        <taxon>Niallia</taxon>
    </lineage>
</organism>